<dbReference type="EMBL" id="JAFIQS010000006">
    <property type="protein sequence ID" value="KAG5168468.1"/>
    <property type="molecule type" value="Genomic_DNA"/>
</dbReference>
<accession>A0A8H8CK70</accession>
<proteinExistence type="predicted"/>
<protein>
    <submittedName>
        <fullName evidence="1">Uncharacterized protein</fullName>
    </submittedName>
</protein>
<reference evidence="1" key="1">
    <citation type="submission" date="2021-02" db="EMBL/GenBank/DDBJ databases">
        <title>Psilocybe cubensis genome.</title>
        <authorList>
            <person name="Mckernan K.J."/>
            <person name="Crawford S."/>
            <person name="Trippe A."/>
            <person name="Kane L.T."/>
            <person name="Mclaughlin S."/>
        </authorList>
    </citation>
    <scope>NUCLEOTIDE SEQUENCE [LARGE SCALE GENOMIC DNA]</scope>
    <source>
        <strain evidence="1">MGC-MH-2018</strain>
    </source>
</reference>
<comment type="caution">
    <text evidence="1">The sequence shown here is derived from an EMBL/GenBank/DDBJ whole genome shotgun (WGS) entry which is preliminary data.</text>
</comment>
<sequence>MDQVFLITAERPLSFLSFSGDPQASMSPRGKASYSAWLVMGIGQEWNDESRVRRLRARQSTSFLSPPSPDSDLRRFIDFEGCLDDVDDDDLAHLLH</sequence>
<name>A0A8H8CK70_PSICU</name>
<organism evidence="1">
    <name type="scientific">Psilocybe cubensis</name>
    <name type="common">Psychedelic mushroom</name>
    <name type="synonym">Stropharia cubensis</name>
    <dbReference type="NCBI Taxonomy" id="181762"/>
    <lineage>
        <taxon>Eukaryota</taxon>
        <taxon>Fungi</taxon>
        <taxon>Dikarya</taxon>
        <taxon>Basidiomycota</taxon>
        <taxon>Agaricomycotina</taxon>
        <taxon>Agaricomycetes</taxon>
        <taxon>Agaricomycetidae</taxon>
        <taxon>Agaricales</taxon>
        <taxon>Agaricineae</taxon>
        <taxon>Strophariaceae</taxon>
        <taxon>Psilocybe</taxon>
    </lineage>
</organism>
<gene>
    <name evidence="1" type="ORF">JR316_007068</name>
</gene>
<evidence type="ECO:0000313" key="1">
    <source>
        <dbReference type="EMBL" id="KAG5168468.1"/>
    </source>
</evidence>
<dbReference type="AlphaFoldDB" id="A0A8H8CK70"/>